<dbReference type="InterPro" id="IPR027417">
    <property type="entry name" value="P-loop_NTPase"/>
</dbReference>
<keyword evidence="2" id="KW-0677">Repeat</keyword>
<feature type="repeat" description="WD" evidence="3">
    <location>
        <begin position="747"/>
        <end position="788"/>
    </location>
</feature>
<keyword evidence="1 3" id="KW-0853">WD repeat</keyword>
<comment type="caution">
    <text evidence="5">The sequence shown here is derived from an EMBL/GenBank/DDBJ whole genome shotgun (WGS) entry which is preliminary data.</text>
</comment>
<evidence type="ECO:0000256" key="2">
    <source>
        <dbReference type="ARBA" id="ARBA00022737"/>
    </source>
</evidence>
<keyword evidence="6" id="KW-1185">Reference proteome</keyword>
<proteinExistence type="predicted"/>
<dbReference type="Gene3D" id="3.40.50.300">
    <property type="entry name" value="P-loop containing nucleotide triphosphate hydrolases"/>
    <property type="match status" value="1"/>
</dbReference>
<gene>
    <name evidence="5" type="ORF">PIIN_04395</name>
</gene>
<evidence type="ECO:0000256" key="3">
    <source>
        <dbReference type="PROSITE-ProRule" id="PRU00221"/>
    </source>
</evidence>
<evidence type="ECO:0000256" key="1">
    <source>
        <dbReference type="ARBA" id="ARBA00022574"/>
    </source>
</evidence>
<accession>G4TGK8</accession>
<organism evidence="5 6">
    <name type="scientific">Serendipita indica (strain DSM 11827)</name>
    <name type="common">Root endophyte fungus</name>
    <name type="synonym">Piriformospora indica</name>
    <dbReference type="NCBI Taxonomy" id="1109443"/>
    <lineage>
        <taxon>Eukaryota</taxon>
        <taxon>Fungi</taxon>
        <taxon>Dikarya</taxon>
        <taxon>Basidiomycota</taxon>
        <taxon>Agaricomycotina</taxon>
        <taxon>Agaricomycetes</taxon>
        <taxon>Sebacinales</taxon>
        <taxon>Serendipitaceae</taxon>
        <taxon>Serendipita</taxon>
    </lineage>
</organism>
<dbReference type="PROSITE" id="PS00678">
    <property type="entry name" value="WD_REPEATS_1"/>
    <property type="match status" value="1"/>
</dbReference>
<dbReference type="OrthoDB" id="5967843at2759"/>
<dbReference type="InterPro" id="IPR011047">
    <property type="entry name" value="Quinoprotein_ADH-like_sf"/>
</dbReference>
<dbReference type="Pfam" id="PF24883">
    <property type="entry name" value="NPHP3_N"/>
    <property type="match status" value="1"/>
</dbReference>
<dbReference type="SUPFAM" id="SSF52540">
    <property type="entry name" value="P-loop containing nucleoside triphosphate hydrolases"/>
    <property type="match status" value="1"/>
</dbReference>
<dbReference type="PROSITE" id="PS50082">
    <property type="entry name" value="WD_REPEATS_2"/>
    <property type="match status" value="2"/>
</dbReference>
<reference evidence="5 6" key="1">
    <citation type="journal article" date="2011" name="PLoS Pathog.">
        <title>Endophytic Life Strategies Decoded by Genome and Transcriptome Analyses of the Mutualistic Root Symbiont Piriformospora indica.</title>
        <authorList>
            <person name="Zuccaro A."/>
            <person name="Lahrmann U."/>
            <person name="Guldener U."/>
            <person name="Langen G."/>
            <person name="Pfiffi S."/>
            <person name="Biedenkopf D."/>
            <person name="Wong P."/>
            <person name="Samans B."/>
            <person name="Grimm C."/>
            <person name="Basiewicz M."/>
            <person name="Murat C."/>
            <person name="Martin F."/>
            <person name="Kogel K.H."/>
        </authorList>
    </citation>
    <scope>NUCLEOTIDE SEQUENCE [LARGE SCALE GENOMIC DNA]</scope>
    <source>
        <strain evidence="5 6">DSM 11827</strain>
    </source>
</reference>
<dbReference type="InterPro" id="IPR056884">
    <property type="entry name" value="NPHP3-like_N"/>
</dbReference>
<dbReference type="PROSITE" id="PS50294">
    <property type="entry name" value="WD_REPEATS_REGION"/>
    <property type="match status" value="1"/>
</dbReference>
<feature type="repeat" description="WD" evidence="3">
    <location>
        <begin position="1049"/>
        <end position="1077"/>
    </location>
</feature>
<dbReference type="HOGENOM" id="CLU_000288_6_3_1"/>
<dbReference type="InParanoid" id="G4TGK8"/>
<name>G4TGK8_SERID</name>
<evidence type="ECO:0000259" key="4">
    <source>
        <dbReference type="Pfam" id="PF24883"/>
    </source>
</evidence>
<dbReference type="InterPro" id="IPR001680">
    <property type="entry name" value="WD40_rpt"/>
</dbReference>
<sequence length="1466" mass="163673">MGVSEATPAPTPLESAYALASRAVEIAQDLHNDDMAWDDMVFDIHLHVESMQDAVEDLKKRTHSAPWDKLVEALRQHLNSLRMILSEADVALKEASMNARSTIHRFVATRIDKGMIQHLREIEAKAFQGYSIITSDILLGKDTPLGELVEGIRADLQSLTISDMNKVNYASAESALGYSLGTDLELCVEGTRTEILETIRNWGDSGNKSQQIFWLYDVAGTGKSTIAATMAKLWRDKRQLGGRFFFSPNIAFNQDIKYFCRTIAYDIAANHAQLAIDIQSTLSTSPEATMDFPTQLVRLVIQPLRKLRKGDDLDPRVVRDSHARKPGQVYVPVFLVIDALDNCEYGARQKLLNALLRELPNEPYIKVFLTSRPYPDIADALGNRSLVKCEQLLDINNPSSKDIAHYVHTRLDHKISLEDRQRIIHYSAGLFIWAATFCRAFERTKAGKHLLDNFLHFQITNPLDALYLAVLRQALVDERAKDDFRRVLQVVLSVFQPVSINTISALFPNVDAVDDFIQDLGAILKDGHPDRPVKVLHSTFREFAFSNENRANGFLVQVQPSHSILGNACLDVLERLLKYNILQLPVTCANLPLNKQVANLGAASTQHISAALRYASSYWAHHIAASEDAWMHWGRVISFLRKHYLHWVELVGWQGTITHGLQGLRELRSRIPLSGNVLDTHGLLAIEHAFQFLLRFQDIIKESALHTYSTPVSLTPSDSPLLSSWDAKHLVKALVTPRSIWKPEVMITGMKSGIAGMTFSPDTRRIVTLGGTGGLRLWDVETGEALGPGLPDGHEGGTLVQALEFSPDSQSVAIINSEGILYLWDTHDGETIWKTEVYKDFTDVAARLHPFVVSISFPDDTYIAITGRNLRTRYPENLIGGFISFYHRKSGERFPILSTLRYPVHQFQLTPDKRHAVYTATSQESGIDTVTSALVIDTKTSDELAHMNIPSSMRRNIEISPDGSRIALYVPFHFGEAPMLLLDGSDGSIIEPADPKDTDAHLVLFSPNSLLMITSPRGLSGVHVRDSRDARILRWIPTPGERLDDIWISPDSTRVASLSKDTEMTLWDISTGDELPSLISGNVRGKRIVLSQDWARLALSKVTAAFIYETGSQILVESSLESGPRPAGEYLATMSILVERSYVGGLGRVCIWEISGGQRKLAKSLGEYNGTIYTSITPNRQRLLCCSSQGQITYHSLIDYKEVSISLDGAKGGPTRPPVFSSDGRLVAFQNKDRKEWITQVWEISEGNIVYEYVGETSIPVALAPNGRLMAVADGSKLWICNLMDRRKQIVDTATDQFDFSDQIDAVSVAFSPDSNSFVSVHRELIGKPRILRLWSVSSLNSVSFKDAVQFEHEIGSAHYLGFSADGKWVVYGSMVWNIETERLIEYSGPIPPALKNYPYSFLTYDDGWIYSAFPTRRIAPIPTHLRTFFSIGMQQGPLWTSSGNTVTIYTDEGPLILDFSMLVSY</sequence>
<dbReference type="SUPFAM" id="SSF50998">
    <property type="entry name" value="Quinoprotein alcohol dehydrogenase-like"/>
    <property type="match status" value="1"/>
</dbReference>
<dbReference type="InterPro" id="IPR015943">
    <property type="entry name" value="WD40/YVTN_repeat-like_dom_sf"/>
</dbReference>
<evidence type="ECO:0000313" key="6">
    <source>
        <dbReference type="Proteomes" id="UP000007148"/>
    </source>
</evidence>
<dbReference type="EMBL" id="CAFZ01000083">
    <property type="protein sequence ID" value="CCA70457.1"/>
    <property type="molecule type" value="Genomic_DNA"/>
</dbReference>
<evidence type="ECO:0000313" key="5">
    <source>
        <dbReference type="EMBL" id="CCA70457.1"/>
    </source>
</evidence>
<feature type="domain" description="Nephrocystin 3-like N-terminal" evidence="4">
    <location>
        <begin position="191"/>
        <end position="372"/>
    </location>
</feature>
<dbReference type="SMART" id="SM00320">
    <property type="entry name" value="WD40"/>
    <property type="match status" value="5"/>
</dbReference>
<dbReference type="STRING" id="1109443.G4TGK8"/>
<dbReference type="PANTHER" id="PTHR10039:SF17">
    <property type="entry name" value="FUNGAL STAND N-TERMINAL GOODBYE DOMAIN-CONTAINING PROTEIN-RELATED"/>
    <property type="match status" value="1"/>
</dbReference>
<dbReference type="SUPFAM" id="SSF82171">
    <property type="entry name" value="DPP6 N-terminal domain-like"/>
    <property type="match status" value="1"/>
</dbReference>
<dbReference type="InterPro" id="IPR019775">
    <property type="entry name" value="WD40_repeat_CS"/>
</dbReference>
<dbReference type="PANTHER" id="PTHR10039">
    <property type="entry name" value="AMELOGENIN"/>
    <property type="match status" value="1"/>
</dbReference>
<dbReference type="eggNOG" id="KOG0266">
    <property type="taxonomic scope" value="Eukaryota"/>
</dbReference>
<dbReference type="Proteomes" id="UP000007148">
    <property type="component" value="Unassembled WGS sequence"/>
</dbReference>
<dbReference type="Gene3D" id="2.130.10.10">
    <property type="entry name" value="YVTN repeat-like/Quinoprotein amine dehydrogenase"/>
    <property type="match status" value="4"/>
</dbReference>
<protein>
    <submittedName>
        <fullName evidence="5">Related to G-protein beta WD-40 repeats containing protein, putative-Talaromyces stipitatus</fullName>
    </submittedName>
</protein>